<gene>
    <name evidence="8" type="ORF">NP233_g5922</name>
</gene>
<dbReference type="GO" id="GO:0061133">
    <property type="term" value="F:endopeptidase activator activity"/>
    <property type="evidence" value="ECO:0007669"/>
    <property type="project" value="TreeGrafter"/>
</dbReference>
<dbReference type="InterPro" id="IPR038108">
    <property type="entry name" value="RPN13_DEUBAD_sf"/>
</dbReference>
<dbReference type="PROSITE" id="PS51917">
    <property type="entry name" value="PRU"/>
    <property type="match status" value="1"/>
</dbReference>
<keyword evidence="3" id="KW-0963">Cytoplasm</keyword>
<evidence type="ECO:0000256" key="2">
    <source>
        <dbReference type="ARBA" id="ARBA00004496"/>
    </source>
</evidence>
<dbReference type="Pfam" id="PF04683">
    <property type="entry name" value="Rpn13_ADRM1_Pru"/>
    <property type="match status" value="1"/>
</dbReference>
<dbReference type="GO" id="GO:0008541">
    <property type="term" value="C:proteasome regulatory particle, lid subcomplex"/>
    <property type="evidence" value="ECO:0007669"/>
    <property type="project" value="TreeGrafter"/>
</dbReference>
<dbReference type="GO" id="GO:0070628">
    <property type="term" value="F:proteasome binding"/>
    <property type="evidence" value="ECO:0007669"/>
    <property type="project" value="TreeGrafter"/>
</dbReference>
<dbReference type="GO" id="GO:0005737">
    <property type="term" value="C:cytoplasm"/>
    <property type="evidence" value="ECO:0007669"/>
    <property type="project" value="UniProtKB-SubCell"/>
</dbReference>
<dbReference type="EMBL" id="JANIEX010000366">
    <property type="protein sequence ID" value="KAJ3568119.1"/>
    <property type="molecule type" value="Genomic_DNA"/>
</dbReference>
<dbReference type="Pfam" id="PF16550">
    <property type="entry name" value="RPN13_C"/>
    <property type="match status" value="1"/>
</dbReference>
<dbReference type="InterPro" id="IPR032368">
    <property type="entry name" value="RPN13_DEUBAD"/>
</dbReference>
<dbReference type="PANTHER" id="PTHR12225">
    <property type="entry name" value="ADHESION REGULATING MOLECULE 1 110 KDA CELL MEMBRANE GLYCOPROTEIN"/>
    <property type="match status" value="1"/>
</dbReference>
<dbReference type="InterPro" id="IPR006773">
    <property type="entry name" value="Rpn13/ADRM1"/>
</dbReference>
<feature type="compositionally biased region" description="Low complexity" evidence="6">
    <location>
        <begin position="123"/>
        <end position="151"/>
    </location>
</feature>
<keyword evidence="4" id="KW-0647">Proteasome</keyword>
<proteinExistence type="predicted"/>
<evidence type="ECO:0000313" key="8">
    <source>
        <dbReference type="EMBL" id="KAJ3568119.1"/>
    </source>
</evidence>
<protein>
    <recommendedName>
        <fullName evidence="7">Pru domain-containing protein</fullName>
    </recommendedName>
</protein>
<keyword evidence="5" id="KW-0539">Nucleus</keyword>
<dbReference type="CDD" id="cd13314">
    <property type="entry name" value="PH_Rpn13"/>
    <property type="match status" value="1"/>
</dbReference>
<comment type="subcellular location">
    <subcellularLocation>
        <location evidence="2">Cytoplasm</location>
    </subcellularLocation>
    <subcellularLocation>
        <location evidence="1">Nucleus</location>
    </subcellularLocation>
</comment>
<sequence>MSDSDTLLAFKAGRAFRREGSNVVEPSPTKGAIYLINGDDGLLHFQWKNRESGNIEEDLILFPSDASFAKVTQSDGRVYVLKFSSSNRRDFFWLQDASSARDDEFVANLNGLLEDPEYEVSWSSSSTSQTQASSSSVPTSVPSANPTSSTSEFQMTDEQATALSNALLQRLQARAGSGSAVAPPELSLNDILSSSNIAPLFASHPELISTLFPHLPPDLPVSPSAETIQRVIRYVLSLLPTLRPDHSFNTNPLFIQIPLGLEPTVVLSRTYKQRMMIELHHSSSSPHFRAAVASLDQGLRTGLLGGFVRGLGLPEEAGTGVLPFLRAIQEQADKERSGSSGGPADNMETE</sequence>
<dbReference type="Proteomes" id="UP001213000">
    <property type="component" value="Unassembled WGS sequence"/>
</dbReference>
<evidence type="ECO:0000256" key="4">
    <source>
        <dbReference type="ARBA" id="ARBA00022942"/>
    </source>
</evidence>
<keyword evidence="9" id="KW-1185">Reference proteome</keyword>
<dbReference type="InterPro" id="IPR038633">
    <property type="entry name" value="Rpn13/ADRM1_Pru_sf"/>
</dbReference>
<organism evidence="8 9">
    <name type="scientific">Leucocoprinus birnbaumii</name>
    <dbReference type="NCBI Taxonomy" id="56174"/>
    <lineage>
        <taxon>Eukaryota</taxon>
        <taxon>Fungi</taxon>
        <taxon>Dikarya</taxon>
        <taxon>Basidiomycota</taxon>
        <taxon>Agaricomycotina</taxon>
        <taxon>Agaricomycetes</taxon>
        <taxon>Agaricomycetidae</taxon>
        <taxon>Agaricales</taxon>
        <taxon>Agaricineae</taxon>
        <taxon>Agaricaceae</taxon>
        <taxon>Leucocoprinus</taxon>
    </lineage>
</organism>
<comment type="caution">
    <text evidence="8">The sequence shown here is derived from an EMBL/GenBank/DDBJ whole genome shotgun (WGS) entry which is preliminary data.</text>
</comment>
<evidence type="ECO:0000313" key="9">
    <source>
        <dbReference type="Proteomes" id="UP001213000"/>
    </source>
</evidence>
<evidence type="ECO:0000256" key="3">
    <source>
        <dbReference type="ARBA" id="ARBA00022490"/>
    </source>
</evidence>
<dbReference type="GO" id="GO:0005634">
    <property type="term" value="C:nucleus"/>
    <property type="evidence" value="ECO:0007669"/>
    <property type="project" value="UniProtKB-SubCell"/>
</dbReference>
<accession>A0AAD5VT76</accession>
<reference evidence="8" key="1">
    <citation type="submission" date="2022-07" db="EMBL/GenBank/DDBJ databases">
        <title>Genome Sequence of Leucocoprinus birnbaumii.</title>
        <authorList>
            <person name="Buettner E."/>
        </authorList>
    </citation>
    <scope>NUCLEOTIDE SEQUENCE</scope>
    <source>
        <strain evidence="8">VT141</strain>
    </source>
</reference>
<name>A0AAD5VT76_9AGAR</name>
<feature type="region of interest" description="Disordered" evidence="6">
    <location>
        <begin position="123"/>
        <end position="156"/>
    </location>
</feature>
<dbReference type="FunFam" id="2.30.29.70:FF:000001">
    <property type="entry name" value="Proteasomal ubiquitin receptor ADRM1"/>
    <property type="match status" value="1"/>
</dbReference>
<feature type="region of interest" description="Disordered" evidence="6">
    <location>
        <begin position="331"/>
        <end position="350"/>
    </location>
</feature>
<dbReference type="Gene3D" id="2.30.29.70">
    <property type="entry name" value="Proteasomal ubiquitin receptor Rpn13/ADRM1"/>
    <property type="match status" value="1"/>
</dbReference>
<dbReference type="InterPro" id="IPR044868">
    <property type="entry name" value="Rpn13/ADRM1_Pru"/>
</dbReference>
<evidence type="ECO:0000259" key="7">
    <source>
        <dbReference type="PROSITE" id="PS51917"/>
    </source>
</evidence>
<evidence type="ECO:0000256" key="1">
    <source>
        <dbReference type="ARBA" id="ARBA00004123"/>
    </source>
</evidence>
<dbReference type="AlphaFoldDB" id="A0AAD5VT76"/>
<evidence type="ECO:0000256" key="6">
    <source>
        <dbReference type="SAM" id="MobiDB-lite"/>
    </source>
</evidence>
<evidence type="ECO:0000256" key="5">
    <source>
        <dbReference type="ARBA" id="ARBA00023242"/>
    </source>
</evidence>
<feature type="domain" description="Pru" evidence="7">
    <location>
        <begin position="2"/>
        <end position="116"/>
    </location>
</feature>
<dbReference type="Gene3D" id="1.10.2020.20">
    <property type="match status" value="1"/>
</dbReference>
<dbReference type="PANTHER" id="PTHR12225:SF0">
    <property type="entry name" value="PROTEASOMAL UBIQUITIN RECEPTOR ADRM1"/>
    <property type="match status" value="1"/>
</dbReference>